<organism evidence="2 3">
    <name type="scientific">Haloechinothrix alba</name>
    <dbReference type="NCBI Taxonomy" id="664784"/>
    <lineage>
        <taxon>Bacteria</taxon>
        <taxon>Bacillati</taxon>
        <taxon>Actinomycetota</taxon>
        <taxon>Actinomycetes</taxon>
        <taxon>Pseudonocardiales</taxon>
        <taxon>Pseudonocardiaceae</taxon>
        <taxon>Haloechinothrix</taxon>
    </lineage>
</organism>
<feature type="region of interest" description="Disordered" evidence="1">
    <location>
        <begin position="81"/>
        <end position="125"/>
    </location>
</feature>
<gene>
    <name evidence="2" type="ORF">SAMN06265360_111168</name>
</gene>
<sequence>MMSDPSPEQPPFMHGVPRGSRGRRNRSGVLNTIAPINMVIDLGSESRTRSSSLALSDFGDLALNGASRNIGVSEVVARLGKGGTRSVSEARVGLDDRAPEGVRRHSRRLGPLESLANQATTGKEC</sequence>
<accession>A0A238XPR4</accession>
<feature type="compositionally biased region" description="Polar residues" evidence="1">
    <location>
        <begin position="115"/>
        <end position="125"/>
    </location>
</feature>
<keyword evidence="3" id="KW-1185">Reference proteome</keyword>
<name>A0A238XPR4_9PSEU</name>
<protein>
    <submittedName>
        <fullName evidence="2">Uncharacterized protein</fullName>
    </submittedName>
</protein>
<evidence type="ECO:0000313" key="3">
    <source>
        <dbReference type="Proteomes" id="UP000198348"/>
    </source>
</evidence>
<feature type="region of interest" description="Disordered" evidence="1">
    <location>
        <begin position="1"/>
        <end position="29"/>
    </location>
</feature>
<evidence type="ECO:0000313" key="2">
    <source>
        <dbReference type="EMBL" id="SNR60672.1"/>
    </source>
</evidence>
<dbReference type="AlphaFoldDB" id="A0A238XPR4"/>
<evidence type="ECO:0000256" key="1">
    <source>
        <dbReference type="SAM" id="MobiDB-lite"/>
    </source>
</evidence>
<proteinExistence type="predicted"/>
<dbReference type="Proteomes" id="UP000198348">
    <property type="component" value="Unassembled WGS sequence"/>
</dbReference>
<dbReference type="EMBL" id="FZNW01000011">
    <property type="protein sequence ID" value="SNR60672.1"/>
    <property type="molecule type" value="Genomic_DNA"/>
</dbReference>
<reference evidence="2 3" key="1">
    <citation type="submission" date="2017-06" db="EMBL/GenBank/DDBJ databases">
        <authorList>
            <person name="Kim H.J."/>
            <person name="Triplett B.A."/>
        </authorList>
    </citation>
    <scope>NUCLEOTIDE SEQUENCE [LARGE SCALE GENOMIC DNA]</scope>
    <source>
        <strain evidence="2 3">DSM 45207</strain>
    </source>
</reference>
<feature type="compositionally biased region" description="Basic and acidic residues" evidence="1">
    <location>
        <begin position="92"/>
        <end position="103"/>
    </location>
</feature>